<gene>
    <name evidence="2" type="ORF">VNO77_34304</name>
    <name evidence="3" type="ORF">VNO77_34305</name>
    <name evidence="4" type="ORF">VNO77_34306</name>
</gene>
<reference evidence="3 5" key="1">
    <citation type="submission" date="2024-01" db="EMBL/GenBank/DDBJ databases">
        <title>The genomes of 5 underutilized Papilionoideae crops provide insights into root nodulation and disease resistanc.</title>
        <authorList>
            <person name="Jiang F."/>
        </authorList>
    </citation>
    <scope>NUCLEOTIDE SEQUENCE [LARGE SCALE GENOMIC DNA]</scope>
    <source>
        <strain evidence="3">LVBAO_FW01</strain>
        <tissue evidence="3">Leaves</tissue>
    </source>
</reference>
<dbReference type="EMBL" id="JAYMYQ010000008">
    <property type="protein sequence ID" value="KAK7315733.1"/>
    <property type="molecule type" value="Genomic_DNA"/>
</dbReference>
<evidence type="ECO:0000313" key="3">
    <source>
        <dbReference type="EMBL" id="KAK7315734.1"/>
    </source>
</evidence>
<keyword evidence="5" id="KW-1185">Reference proteome</keyword>
<organism evidence="3 5">
    <name type="scientific">Canavalia gladiata</name>
    <name type="common">Sword bean</name>
    <name type="synonym">Dolichos gladiatus</name>
    <dbReference type="NCBI Taxonomy" id="3824"/>
    <lineage>
        <taxon>Eukaryota</taxon>
        <taxon>Viridiplantae</taxon>
        <taxon>Streptophyta</taxon>
        <taxon>Embryophyta</taxon>
        <taxon>Tracheophyta</taxon>
        <taxon>Spermatophyta</taxon>
        <taxon>Magnoliopsida</taxon>
        <taxon>eudicotyledons</taxon>
        <taxon>Gunneridae</taxon>
        <taxon>Pentapetalae</taxon>
        <taxon>rosids</taxon>
        <taxon>fabids</taxon>
        <taxon>Fabales</taxon>
        <taxon>Fabaceae</taxon>
        <taxon>Papilionoideae</taxon>
        <taxon>50 kb inversion clade</taxon>
        <taxon>NPAAA clade</taxon>
        <taxon>indigoferoid/millettioid clade</taxon>
        <taxon>Phaseoleae</taxon>
        <taxon>Canavalia</taxon>
    </lineage>
</organism>
<dbReference type="Proteomes" id="UP001367508">
    <property type="component" value="Unassembled WGS sequence"/>
</dbReference>
<evidence type="ECO:0000313" key="5">
    <source>
        <dbReference type="Proteomes" id="UP001367508"/>
    </source>
</evidence>
<comment type="caution">
    <text evidence="3">The sequence shown here is derived from an EMBL/GenBank/DDBJ whole genome shotgun (WGS) entry which is preliminary data.</text>
</comment>
<evidence type="ECO:0000313" key="4">
    <source>
        <dbReference type="EMBL" id="KAK7315735.1"/>
    </source>
</evidence>
<dbReference type="EMBL" id="JAYMYQ010000008">
    <property type="protein sequence ID" value="KAK7315735.1"/>
    <property type="molecule type" value="Genomic_DNA"/>
</dbReference>
<sequence length="110" mass="11575">MSTILNAGLFVKDTLRTIRVGPFVITSLSLKPKAPSDLGIPQDKHENVAKIRDESLSGRDAEHDPHSGGHGSNSNRSAPKLNQGPSLVDELAAHGLKVGGSKPLGGVFLF</sequence>
<protein>
    <submittedName>
        <fullName evidence="3">Uncharacterized protein</fullName>
    </submittedName>
</protein>
<feature type="compositionally biased region" description="Basic and acidic residues" evidence="1">
    <location>
        <begin position="42"/>
        <end position="67"/>
    </location>
</feature>
<evidence type="ECO:0000313" key="2">
    <source>
        <dbReference type="EMBL" id="KAK7315733.1"/>
    </source>
</evidence>
<evidence type="ECO:0000256" key="1">
    <source>
        <dbReference type="SAM" id="MobiDB-lite"/>
    </source>
</evidence>
<dbReference type="EMBL" id="JAYMYQ010000008">
    <property type="protein sequence ID" value="KAK7315734.1"/>
    <property type="molecule type" value="Genomic_DNA"/>
</dbReference>
<proteinExistence type="predicted"/>
<feature type="region of interest" description="Disordered" evidence="1">
    <location>
        <begin position="33"/>
        <end position="86"/>
    </location>
</feature>
<dbReference type="AlphaFoldDB" id="A0AAN9KEU5"/>
<name>A0AAN9KEU5_CANGL</name>
<accession>A0AAN9KEU5</accession>